<organism evidence="2 3">
    <name type="scientific">Laccaria amethystina LaAM-08-1</name>
    <dbReference type="NCBI Taxonomy" id="1095629"/>
    <lineage>
        <taxon>Eukaryota</taxon>
        <taxon>Fungi</taxon>
        <taxon>Dikarya</taxon>
        <taxon>Basidiomycota</taxon>
        <taxon>Agaricomycotina</taxon>
        <taxon>Agaricomycetes</taxon>
        <taxon>Agaricomycetidae</taxon>
        <taxon>Agaricales</taxon>
        <taxon>Agaricineae</taxon>
        <taxon>Hydnangiaceae</taxon>
        <taxon>Laccaria</taxon>
    </lineage>
</organism>
<name>A0A0C9X089_9AGAR</name>
<protein>
    <submittedName>
        <fullName evidence="2">Uncharacterized protein</fullName>
    </submittedName>
</protein>
<evidence type="ECO:0000313" key="3">
    <source>
        <dbReference type="Proteomes" id="UP000054477"/>
    </source>
</evidence>
<reference evidence="3" key="2">
    <citation type="submission" date="2015-01" db="EMBL/GenBank/DDBJ databases">
        <title>Evolutionary Origins and Diversification of the Mycorrhizal Mutualists.</title>
        <authorList>
            <consortium name="DOE Joint Genome Institute"/>
            <consortium name="Mycorrhizal Genomics Consortium"/>
            <person name="Kohler A."/>
            <person name="Kuo A."/>
            <person name="Nagy L.G."/>
            <person name="Floudas D."/>
            <person name="Copeland A."/>
            <person name="Barry K.W."/>
            <person name="Cichocki N."/>
            <person name="Veneault-Fourrey C."/>
            <person name="LaButti K."/>
            <person name="Lindquist E.A."/>
            <person name="Lipzen A."/>
            <person name="Lundell T."/>
            <person name="Morin E."/>
            <person name="Murat C."/>
            <person name="Riley R."/>
            <person name="Ohm R."/>
            <person name="Sun H."/>
            <person name="Tunlid A."/>
            <person name="Henrissat B."/>
            <person name="Grigoriev I.V."/>
            <person name="Hibbett D.S."/>
            <person name="Martin F."/>
        </authorList>
    </citation>
    <scope>NUCLEOTIDE SEQUENCE [LARGE SCALE GENOMIC DNA]</scope>
    <source>
        <strain evidence="3">LaAM-08-1</strain>
    </source>
</reference>
<keyword evidence="3" id="KW-1185">Reference proteome</keyword>
<sequence>MPPKRTRTEADVNWLFDLMLGAANVVKPCSDPIELITSLRSQVLSNLSSTQKEKTKAAGDFSMDEAIKEFGLKYQRLLKHHWDIEKEVEGKEFPTTPCIQSLLDNYSINFDRSSEAICRTAIDFILNECLTVMKANNVEMKGAAGDSRPKTPNPWSEIKIYGEVSFTHKVIPQATAPARNVVVSGRVDHGIGRVLDRAENAAEHRKRSFYSLLLLVEAKFDGNVEHALPQLVVYLASLRQSRLQRNRKDATVYGVASDGYVFIFVKISHDGTVMRSKLFDIFAAGEMKKVLLCLRHILETTASRSPTSTPEKTAGDNSNIEREEPDPALDLNDNPFLMCPEDVEDEEADD</sequence>
<reference evidence="2 3" key="1">
    <citation type="submission" date="2014-04" db="EMBL/GenBank/DDBJ databases">
        <authorList>
            <consortium name="DOE Joint Genome Institute"/>
            <person name="Kuo A."/>
            <person name="Kohler A."/>
            <person name="Nagy L.G."/>
            <person name="Floudas D."/>
            <person name="Copeland A."/>
            <person name="Barry K.W."/>
            <person name="Cichocki N."/>
            <person name="Veneault-Fourrey C."/>
            <person name="LaButti K."/>
            <person name="Lindquist E.A."/>
            <person name="Lipzen A."/>
            <person name="Lundell T."/>
            <person name="Morin E."/>
            <person name="Murat C."/>
            <person name="Sun H."/>
            <person name="Tunlid A."/>
            <person name="Henrissat B."/>
            <person name="Grigoriev I.V."/>
            <person name="Hibbett D.S."/>
            <person name="Martin F."/>
            <person name="Nordberg H.P."/>
            <person name="Cantor M.N."/>
            <person name="Hua S.X."/>
        </authorList>
    </citation>
    <scope>NUCLEOTIDE SEQUENCE [LARGE SCALE GENOMIC DNA]</scope>
    <source>
        <strain evidence="2 3">LaAM-08-1</strain>
    </source>
</reference>
<gene>
    <name evidence="2" type="ORF">K443DRAFT_683558</name>
</gene>
<feature type="compositionally biased region" description="Acidic residues" evidence="1">
    <location>
        <begin position="341"/>
        <end position="350"/>
    </location>
</feature>
<evidence type="ECO:0000256" key="1">
    <source>
        <dbReference type="SAM" id="MobiDB-lite"/>
    </source>
</evidence>
<dbReference type="HOGENOM" id="CLU_794799_0_0_1"/>
<feature type="region of interest" description="Disordered" evidence="1">
    <location>
        <begin position="303"/>
        <end position="350"/>
    </location>
</feature>
<dbReference type="AlphaFoldDB" id="A0A0C9X089"/>
<dbReference type="EMBL" id="KN838781">
    <property type="protein sequence ID" value="KIJ94718.1"/>
    <property type="molecule type" value="Genomic_DNA"/>
</dbReference>
<proteinExistence type="predicted"/>
<accession>A0A0C9X089</accession>
<evidence type="ECO:0000313" key="2">
    <source>
        <dbReference type="EMBL" id="KIJ94718.1"/>
    </source>
</evidence>
<dbReference type="Proteomes" id="UP000054477">
    <property type="component" value="Unassembled WGS sequence"/>
</dbReference>
<feature type="compositionally biased region" description="Polar residues" evidence="1">
    <location>
        <begin position="303"/>
        <end position="318"/>
    </location>
</feature>
<dbReference type="OrthoDB" id="3265684at2759"/>